<dbReference type="RefSeq" id="WP_265985263.1">
    <property type="nucleotide sequence ID" value="NZ_JAPHAV010000006.1"/>
</dbReference>
<proteinExistence type="predicted"/>
<organism evidence="1 2">
    <name type="scientific">Ochrobactrum chromiisoli</name>
    <dbReference type="NCBI Taxonomy" id="2993941"/>
    <lineage>
        <taxon>Bacteria</taxon>
        <taxon>Pseudomonadati</taxon>
        <taxon>Pseudomonadota</taxon>
        <taxon>Alphaproteobacteria</taxon>
        <taxon>Hyphomicrobiales</taxon>
        <taxon>Brucellaceae</taxon>
        <taxon>Brucella/Ochrobactrum group</taxon>
        <taxon>Ochrobactrum</taxon>
    </lineage>
</organism>
<keyword evidence="2" id="KW-1185">Reference proteome</keyword>
<protein>
    <submittedName>
        <fullName evidence="1">Uncharacterized protein</fullName>
    </submittedName>
</protein>
<dbReference type="EMBL" id="JAPHAV010000006">
    <property type="protein sequence ID" value="MCX2697668.1"/>
    <property type="molecule type" value="Genomic_DNA"/>
</dbReference>
<reference evidence="1 2" key="1">
    <citation type="submission" date="2022-11" db="EMBL/GenBank/DDBJ databases">
        <title>Brucella sp. YY2X, whole genome shotgun sequencing project.</title>
        <authorList>
            <person name="Yang Y."/>
        </authorList>
    </citation>
    <scope>NUCLEOTIDE SEQUENCE [LARGE SCALE GENOMIC DNA]</scope>
    <source>
        <strain evidence="1 2">YY2X</strain>
    </source>
</reference>
<evidence type="ECO:0000313" key="1">
    <source>
        <dbReference type="EMBL" id="MCX2697668.1"/>
    </source>
</evidence>
<evidence type="ECO:0000313" key="2">
    <source>
        <dbReference type="Proteomes" id="UP001301216"/>
    </source>
</evidence>
<dbReference type="Proteomes" id="UP001301216">
    <property type="component" value="Unassembled WGS sequence"/>
</dbReference>
<sequence length="90" mass="10133">MSPILPSTSEQRPKRFIDVLANVRQQHLKLRLRKRQKKTFVSVLIGPAQFTVAGQNQGRTDDDGRDVSHPYYSPPFPCLSLSRTIPTGVS</sequence>
<comment type="caution">
    <text evidence="1">The sequence shown here is derived from an EMBL/GenBank/DDBJ whole genome shotgun (WGS) entry which is preliminary data.</text>
</comment>
<gene>
    <name evidence="1" type="ORF">OPR82_12955</name>
</gene>
<accession>A0ABT3QPX5</accession>
<name>A0ABT3QPX5_9HYPH</name>